<protein>
    <recommendedName>
        <fullName evidence="5">RING-type domain-containing protein</fullName>
    </recommendedName>
</protein>
<dbReference type="GO" id="GO:0008270">
    <property type="term" value="F:zinc ion binding"/>
    <property type="evidence" value="ECO:0007669"/>
    <property type="project" value="UniProtKB-KW"/>
</dbReference>
<evidence type="ECO:0000256" key="2">
    <source>
        <dbReference type="ARBA" id="ARBA00022771"/>
    </source>
</evidence>
<evidence type="ECO:0000313" key="6">
    <source>
        <dbReference type="EMBL" id="KZM88926.1"/>
    </source>
</evidence>
<reference evidence="6" key="1">
    <citation type="journal article" date="2016" name="Nat. Genet.">
        <title>A high-quality carrot genome assembly provides new insights into carotenoid accumulation and asterid genome evolution.</title>
        <authorList>
            <person name="Iorizzo M."/>
            <person name="Ellison S."/>
            <person name="Senalik D."/>
            <person name="Zeng P."/>
            <person name="Satapoomin P."/>
            <person name="Huang J."/>
            <person name="Bowman M."/>
            <person name="Iovene M."/>
            <person name="Sanseverino W."/>
            <person name="Cavagnaro P."/>
            <person name="Yildiz M."/>
            <person name="Macko-Podgorni A."/>
            <person name="Moranska E."/>
            <person name="Grzebelus E."/>
            <person name="Grzebelus D."/>
            <person name="Ashrafi H."/>
            <person name="Zheng Z."/>
            <person name="Cheng S."/>
            <person name="Spooner D."/>
            <person name="Van Deynze A."/>
            <person name="Simon P."/>
        </authorList>
    </citation>
    <scope>NUCLEOTIDE SEQUENCE [LARGE SCALE GENOMIC DNA]</scope>
    <source>
        <tissue evidence="6">Leaf</tissue>
    </source>
</reference>
<evidence type="ECO:0000313" key="7">
    <source>
        <dbReference type="EMBL" id="WOH10396.1"/>
    </source>
</evidence>
<dbReference type="PANTHER" id="PTHR45798:SF88">
    <property type="entry name" value="RING-H2 FINGER PROTEIN ATL61-RELATED"/>
    <property type="match status" value="1"/>
</dbReference>
<dbReference type="EMBL" id="LNRQ01000007">
    <property type="protein sequence ID" value="KZM88926.1"/>
    <property type="molecule type" value="Genomic_DNA"/>
</dbReference>
<keyword evidence="2 4" id="KW-0863">Zinc-finger</keyword>
<organism evidence="6">
    <name type="scientific">Daucus carota subsp. sativus</name>
    <name type="common">Carrot</name>
    <dbReference type="NCBI Taxonomy" id="79200"/>
    <lineage>
        <taxon>Eukaryota</taxon>
        <taxon>Viridiplantae</taxon>
        <taxon>Streptophyta</taxon>
        <taxon>Embryophyta</taxon>
        <taxon>Tracheophyta</taxon>
        <taxon>Spermatophyta</taxon>
        <taxon>Magnoliopsida</taxon>
        <taxon>eudicotyledons</taxon>
        <taxon>Gunneridae</taxon>
        <taxon>Pentapetalae</taxon>
        <taxon>asterids</taxon>
        <taxon>campanulids</taxon>
        <taxon>Apiales</taxon>
        <taxon>Apiaceae</taxon>
        <taxon>Apioideae</taxon>
        <taxon>Scandiceae</taxon>
        <taxon>Daucinae</taxon>
        <taxon>Daucus</taxon>
        <taxon>Daucus sect. Daucus</taxon>
    </lineage>
</organism>
<keyword evidence="8" id="KW-1185">Reference proteome</keyword>
<dbReference type="InterPro" id="IPR052788">
    <property type="entry name" value="RING-type_E3_ligase_ATL"/>
</dbReference>
<keyword evidence="3" id="KW-0862">Zinc</keyword>
<dbReference type="Proteomes" id="UP000077755">
    <property type="component" value="Chromosome 7"/>
</dbReference>
<dbReference type="EMBL" id="CP093349">
    <property type="protein sequence ID" value="WOH10396.1"/>
    <property type="molecule type" value="Genomic_DNA"/>
</dbReference>
<evidence type="ECO:0000256" key="3">
    <source>
        <dbReference type="ARBA" id="ARBA00022833"/>
    </source>
</evidence>
<keyword evidence="1" id="KW-0479">Metal-binding</keyword>
<dbReference type="AlphaFoldDB" id="A0A164UII3"/>
<proteinExistence type="predicted"/>
<name>A0A164UII3_DAUCS</name>
<evidence type="ECO:0000313" key="8">
    <source>
        <dbReference type="Proteomes" id="UP000077755"/>
    </source>
</evidence>
<dbReference type="SUPFAM" id="SSF57850">
    <property type="entry name" value="RING/U-box"/>
    <property type="match status" value="1"/>
</dbReference>
<dbReference type="OMA" id="HRDCIFT"/>
<reference evidence="7" key="2">
    <citation type="submission" date="2022-03" db="EMBL/GenBank/DDBJ databases">
        <title>Draft title - Genomic analysis of global carrot germplasm unveils the trajectory of domestication and the origin of high carotenoid orange carrot.</title>
        <authorList>
            <person name="Iorizzo M."/>
            <person name="Ellison S."/>
            <person name="Senalik D."/>
            <person name="Macko-Podgorni A."/>
            <person name="Grzebelus D."/>
            <person name="Bostan H."/>
            <person name="Rolling W."/>
            <person name="Curaba J."/>
            <person name="Simon P."/>
        </authorList>
    </citation>
    <scope>NUCLEOTIDE SEQUENCE</scope>
    <source>
        <tissue evidence="7">Leaf</tissue>
    </source>
</reference>
<dbReference type="Gramene" id="KZM88926">
    <property type="protein sequence ID" value="KZM88926"/>
    <property type="gene ID" value="DCAR_026001"/>
</dbReference>
<dbReference type="PROSITE" id="PS50089">
    <property type="entry name" value="ZF_RING_2"/>
    <property type="match status" value="1"/>
</dbReference>
<dbReference type="OrthoDB" id="9984778at2759"/>
<feature type="domain" description="RING-type" evidence="5">
    <location>
        <begin position="56"/>
        <end position="99"/>
    </location>
</feature>
<dbReference type="InterPro" id="IPR013083">
    <property type="entry name" value="Znf_RING/FYVE/PHD"/>
</dbReference>
<dbReference type="InterPro" id="IPR001841">
    <property type="entry name" value="Znf_RING"/>
</dbReference>
<evidence type="ECO:0000259" key="5">
    <source>
        <dbReference type="PROSITE" id="PS50089"/>
    </source>
</evidence>
<evidence type="ECO:0000256" key="4">
    <source>
        <dbReference type="PROSITE-ProRule" id="PRU00175"/>
    </source>
</evidence>
<dbReference type="SMART" id="SM00184">
    <property type="entry name" value="RING"/>
    <property type="match status" value="1"/>
</dbReference>
<dbReference type="PANTHER" id="PTHR45798">
    <property type="entry name" value="RING-H2 FINGER PROTEIN ATL61-RELATED-RELATED"/>
    <property type="match status" value="1"/>
</dbReference>
<dbReference type="Pfam" id="PF13639">
    <property type="entry name" value="zf-RING_2"/>
    <property type="match status" value="1"/>
</dbReference>
<evidence type="ECO:0000256" key="1">
    <source>
        <dbReference type="ARBA" id="ARBA00022723"/>
    </source>
</evidence>
<sequence length="135" mass="15480">MATHISTIITSLLRCFRPSPPPPPTTTVNISQTEPCNLDSPVIIYDSKNFKSESCCAICLEQLAHGDEARVLKRCMHVFHKDCIDEWLPNRSLTCPICRTCAVDHEVRTNESRRANCRRWEDVDFPASFRIARYL</sequence>
<gene>
    <name evidence="6" type="ORF">DCAR_026001</name>
    <name evidence="7" type="ORF">DCAR_0729864</name>
</gene>
<accession>A0A164UII3</accession>
<dbReference type="Gene3D" id="3.30.40.10">
    <property type="entry name" value="Zinc/RING finger domain, C3HC4 (zinc finger)"/>
    <property type="match status" value="1"/>
</dbReference>